<dbReference type="InterPro" id="IPR020846">
    <property type="entry name" value="MFS_dom"/>
</dbReference>
<dbReference type="OrthoDB" id="2585655at2759"/>
<reference evidence="8 9" key="1">
    <citation type="journal article" date="2019" name="Nat. Ecol. Evol.">
        <title>Megaphylogeny resolves global patterns of mushroom evolution.</title>
        <authorList>
            <person name="Varga T."/>
            <person name="Krizsan K."/>
            <person name="Foldi C."/>
            <person name="Dima B."/>
            <person name="Sanchez-Garcia M."/>
            <person name="Sanchez-Ramirez S."/>
            <person name="Szollosi G.J."/>
            <person name="Szarkandi J.G."/>
            <person name="Papp V."/>
            <person name="Albert L."/>
            <person name="Andreopoulos W."/>
            <person name="Angelini C."/>
            <person name="Antonin V."/>
            <person name="Barry K.W."/>
            <person name="Bougher N.L."/>
            <person name="Buchanan P."/>
            <person name="Buyck B."/>
            <person name="Bense V."/>
            <person name="Catcheside P."/>
            <person name="Chovatia M."/>
            <person name="Cooper J."/>
            <person name="Damon W."/>
            <person name="Desjardin D."/>
            <person name="Finy P."/>
            <person name="Geml J."/>
            <person name="Haridas S."/>
            <person name="Hughes K."/>
            <person name="Justo A."/>
            <person name="Karasinski D."/>
            <person name="Kautmanova I."/>
            <person name="Kiss B."/>
            <person name="Kocsube S."/>
            <person name="Kotiranta H."/>
            <person name="LaButti K.M."/>
            <person name="Lechner B.E."/>
            <person name="Liimatainen K."/>
            <person name="Lipzen A."/>
            <person name="Lukacs Z."/>
            <person name="Mihaltcheva S."/>
            <person name="Morgado L.N."/>
            <person name="Niskanen T."/>
            <person name="Noordeloos M.E."/>
            <person name="Ohm R.A."/>
            <person name="Ortiz-Santana B."/>
            <person name="Ovrebo C."/>
            <person name="Racz N."/>
            <person name="Riley R."/>
            <person name="Savchenko A."/>
            <person name="Shiryaev A."/>
            <person name="Soop K."/>
            <person name="Spirin V."/>
            <person name="Szebenyi C."/>
            <person name="Tomsovsky M."/>
            <person name="Tulloss R.E."/>
            <person name="Uehling J."/>
            <person name="Grigoriev I.V."/>
            <person name="Vagvolgyi C."/>
            <person name="Papp T."/>
            <person name="Martin F.M."/>
            <person name="Miettinen O."/>
            <person name="Hibbett D.S."/>
            <person name="Nagy L.G."/>
        </authorList>
    </citation>
    <scope>NUCLEOTIDE SEQUENCE [LARGE SCALE GENOMIC DNA]</scope>
    <source>
        <strain evidence="8 9">CBS 121175</strain>
    </source>
</reference>
<feature type="compositionally biased region" description="Basic and acidic residues" evidence="5">
    <location>
        <begin position="262"/>
        <end position="283"/>
    </location>
</feature>
<dbReference type="Proteomes" id="UP000307440">
    <property type="component" value="Unassembled WGS sequence"/>
</dbReference>
<feature type="transmembrane region" description="Helical" evidence="6">
    <location>
        <begin position="508"/>
        <end position="526"/>
    </location>
</feature>
<feature type="transmembrane region" description="Helical" evidence="6">
    <location>
        <begin position="211"/>
        <end position="231"/>
    </location>
</feature>
<feature type="transmembrane region" description="Helical" evidence="6">
    <location>
        <begin position="56"/>
        <end position="75"/>
    </location>
</feature>
<dbReference type="Pfam" id="PF07690">
    <property type="entry name" value="MFS_1"/>
    <property type="match status" value="1"/>
</dbReference>
<accession>A0A5C3KQT8</accession>
<keyword evidence="4 6" id="KW-0472">Membrane</keyword>
<dbReference type="Gene3D" id="1.20.1720.10">
    <property type="entry name" value="Multidrug resistance protein D"/>
    <property type="match status" value="1"/>
</dbReference>
<keyword evidence="2 6" id="KW-0812">Transmembrane</keyword>
<keyword evidence="3 6" id="KW-1133">Transmembrane helix</keyword>
<dbReference type="GO" id="GO:0005886">
    <property type="term" value="C:plasma membrane"/>
    <property type="evidence" value="ECO:0007669"/>
    <property type="project" value="TreeGrafter"/>
</dbReference>
<feature type="compositionally biased region" description="Polar residues" evidence="5">
    <location>
        <begin position="284"/>
        <end position="293"/>
    </location>
</feature>
<evidence type="ECO:0000313" key="8">
    <source>
        <dbReference type="EMBL" id="TFK22940.1"/>
    </source>
</evidence>
<feature type="transmembrane region" description="Helical" evidence="6">
    <location>
        <begin position="95"/>
        <end position="115"/>
    </location>
</feature>
<evidence type="ECO:0000256" key="3">
    <source>
        <dbReference type="ARBA" id="ARBA00022989"/>
    </source>
</evidence>
<feature type="transmembrane region" description="Helical" evidence="6">
    <location>
        <begin position="439"/>
        <end position="465"/>
    </location>
</feature>
<feature type="region of interest" description="Disordered" evidence="5">
    <location>
        <begin position="1"/>
        <end position="25"/>
    </location>
</feature>
<dbReference type="Gene3D" id="1.20.1250.20">
    <property type="entry name" value="MFS general substrate transporter like domains"/>
    <property type="match status" value="1"/>
</dbReference>
<evidence type="ECO:0000256" key="4">
    <source>
        <dbReference type="ARBA" id="ARBA00023136"/>
    </source>
</evidence>
<dbReference type="PANTHER" id="PTHR23502">
    <property type="entry name" value="MAJOR FACILITATOR SUPERFAMILY"/>
    <property type="match status" value="1"/>
</dbReference>
<dbReference type="InterPro" id="IPR011701">
    <property type="entry name" value="MFS"/>
</dbReference>
<feature type="transmembrane region" description="Helical" evidence="6">
    <location>
        <begin position="477"/>
        <end position="496"/>
    </location>
</feature>
<dbReference type="InterPro" id="IPR036259">
    <property type="entry name" value="MFS_trans_sf"/>
</dbReference>
<feature type="domain" description="Major facilitator superfamily (MFS) profile" evidence="7">
    <location>
        <begin position="57"/>
        <end position="530"/>
    </location>
</feature>
<dbReference type="AlphaFoldDB" id="A0A5C3KQT8"/>
<dbReference type="SUPFAM" id="SSF103473">
    <property type="entry name" value="MFS general substrate transporter"/>
    <property type="match status" value="1"/>
</dbReference>
<evidence type="ECO:0000313" key="9">
    <source>
        <dbReference type="Proteomes" id="UP000307440"/>
    </source>
</evidence>
<proteinExistence type="predicted"/>
<name>A0A5C3KQT8_COPMA</name>
<evidence type="ECO:0000256" key="1">
    <source>
        <dbReference type="ARBA" id="ARBA00004141"/>
    </source>
</evidence>
<feature type="transmembrane region" description="Helical" evidence="6">
    <location>
        <begin position="152"/>
        <end position="172"/>
    </location>
</feature>
<feature type="transmembrane region" description="Helical" evidence="6">
    <location>
        <begin position="184"/>
        <end position="205"/>
    </location>
</feature>
<dbReference type="PROSITE" id="PS50850">
    <property type="entry name" value="MFS"/>
    <property type="match status" value="1"/>
</dbReference>
<evidence type="ECO:0000256" key="2">
    <source>
        <dbReference type="ARBA" id="ARBA00022692"/>
    </source>
</evidence>
<organism evidence="8 9">
    <name type="scientific">Coprinopsis marcescibilis</name>
    <name type="common">Agaric fungus</name>
    <name type="synonym">Psathyrella marcescibilis</name>
    <dbReference type="NCBI Taxonomy" id="230819"/>
    <lineage>
        <taxon>Eukaryota</taxon>
        <taxon>Fungi</taxon>
        <taxon>Dikarya</taxon>
        <taxon>Basidiomycota</taxon>
        <taxon>Agaricomycotina</taxon>
        <taxon>Agaricomycetes</taxon>
        <taxon>Agaricomycetidae</taxon>
        <taxon>Agaricales</taxon>
        <taxon>Agaricineae</taxon>
        <taxon>Psathyrellaceae</taxon>
        <taxon>Coprinopsis</taxon>
    </lineage>
</organism>
<feature type="region of interest" description="Disordered" evidence="5">
    <location>
        <begin position="262"/>
        <end position="302"/>
    </location>
</feature>
<dbReference type="PANTHER" id="PTHR23502:SF5">
    <property type="entry name" value="QUINIDINE RESISTANCE PROTEIN 3"/>
    <property type="match status" value="1"/>
</dbReference>
<evidence type="ECO:0000256" key="6">
    <source>
        <dbReference type="SAM" id="Phobius"/>
    </source>
</evidence>
<feature type="transmembrane region" description="Helical" evidence="6">
    <location>
        <begin position="335"/>
        <end position="355"/>
    </location>
</feature>
<gene>
    <name evidence="8" type="ORF">FA15DRAFT_671039</name>
</gene>
<evidence type="ECO:0000259" key="7">
    <source>
        <dbReference type="PROSITE" id="PS50850"/>
    </source>
</evidence>
<dbReference type="EMBL" id="ML210229">
    <property type="protein sequence ID" value="TFK22940.1"/>
    <property type="molecule type" value="Genomic_DNA"/>
</dbReference>
<keyword evidence="9" id="KW-1185">Reference proteome</keyword>
<evidence type="ECO:0000256" key="5">
    <source>
        <dbReference type="SAM" id="MobiDB-lite"/>
    </source>
</evidence>
<dbReference type="STRING" id="230819.A0A5C3KQT8"/>
<protein>
    <submittedName>
        <fullName evidence="8">MFS general substrate transporter</fullName>
    </submittedName>
</protein>
<sequence>MSSSELTRPNAEASASQANDVDVRQESLSVTPTMVDIEHTPVENDPRQWSPLRKNITLTIVSAGAMIAGLAASIQNPAVREMEIDLPATSSQFSLSISLFILTQGSVPLVWASIGEIKGRKIVYLTSIAIFAASSVAVAVSNSIELVIAFRVLQAAGSSAVITVGTTTLADIFDPKERGSKVGIYYMAPLLGPAIGPIFGGALTTGFNWRAIFWFLTVLSGAILLCFLLFFKDTFRRERSAVYQKAMKRRMTIVDGSHEVAKKEAANTEPMTRDPKGDSKTNDSSEITFNPKTAKQRDVEKGSLPASVSSTVKLTLADVDPFRPIGLVLRRINNLLTLAASGLIFAFCFLVPYTSARTLSTHYGYEALKIGLVTLSFGFGGAAGSLLGGRWSDYQLARLTKKNAGISQPEMRLRSTIFGIIAVPPVTLGFGWICQKHLHVSVVCVFLFACGFLAIWIYASTLAYIVDANNGRSSSAVATNSLFRGVSAFIAVEVAVPMQDNLGDGWMYTIWAAIMVVAGALLLLVLKNGGRWREHADSKS</sequence>
<feature type="compositionally biased region" description="Polar residues" evidence="5">
    <location>
        <begin position="1"/>
        <end position="19"/>
    </location>
</feature>
<comment type="subcellular location">
    <subcellularLocation>
        <location evidence="1">Membrane</location>
        <topology evidence="1">Multi-pass membrane protein</topology>
    </subcellularLocation>
</comment>
<feature type="transmembrane region" description="Helical" evidence="6">
    <location>
        <begin position="413"/>
        <end position="433"/>
    </location>
</feature>
<feature type="transmembrane region" description="Helical" evidence="6">
    <location>
        <begin position="122"/>
        <end position="140"/>
    </location>
</feature>
<dbReference type="GO" id="GO:0022857">
    <property type="term" value="F:transmembrane transporter activity"/>
    <property type="evidence" value="ECO:0007669"/>
    <property type="project" value="InterPro"/>
</dbReference>
<feature type="transmembrane region" description="Helical" evidence="6">
    <location>
        <begin position="367"/>
        <end position="392"/>
    </location>
</feature>